<dbReference type="Proteomes" id="UP001381693">
    <property type="component" value="Unassembled WGS sequence"/>
</dbReference>
<name>A0AAN8WVE1_HALRR</name>
<dbReference type="AlphaFoldDB" id="A0AAN8WVE1"/>
<comment type="caution">
    <text evidence="1">The sequence shown here is derived from an EMBL/GenBank/DDBJ whole genome shotgun (WGS) entry which is preliminary data.</text>
</comment>
<reference evidence="1 2" key="1">
    <citation type="submission" date="2023-11" db="EMBL/GenBank/DDBJ databases">
        <title>Halocaridina rubra genome assembly.</title>
        <authorList>
            <person name="Smith C."/>
        </authorList>
    </citation>
    <scope>NUCLEOTIDE SEQUENCE [LARGE SCALE GENOMIC DNA]</scope>
    <source>
        <strain evidence="1">EP-1</strain>
        <tissue evidence="1">Whole</tissue>
    </source>
</reference>
<sequence>MALQAYGSTGCAIFLPSMEPLPGGWVSCRLPNWLSSTSCELHRLLDAIDLLLRTRNNGLFICDSQSTLCALSSPKTEALNDMVGLLAKTACELLLPEADPSPGSLSLYKRKIGAAAHLPILHHKNTGRPLSVTIQHYDHFSHPYKRRRCGHLVRRHNVVSAPLRLGYRPVWQVGSAGDVPQYSSCKLCGTSNANNIQYYCMECPEVVDLITHRQSDTEACQYLLTDDHLDDLDIVSCEPRLSCHQHFHDGFVTPYKEMI</sequence>
<keyword evidence="2" id="KW-1185">Reference proteome</keyword>
<organism evidence="1 2">
    <name type="scientific">Halocaridina rubra</name>
    <name type="common">Hawaiian red shrimp</name>
    <dbReference type="NCBI Taxonomy" id="373956"/>
    <lineage>
        <taxon>Eukaryota</taxon>
        <taxon>Metazoa</taxon>
        <taxon>Ecdysozoa</taxon>
        <taxon>Arthropoda</taxon>
        <taxon>Crustacea</taxon>
        <taxon>Multicrustacea</taxon>
        <taxon>Malacostraca</taxon>
        <taxon>Eumalacostraca</taxon>
        <taxon>Eucarida</taxon>
        <taxon>Decapoda</taxon>
        <taxon>Pleocyemata</taxon>
        <taxon>Caridea</taxon>
        <taxon>Atyoidea</taxon>
        <taxon>Atyidae</taxon>
        <taxon>Halocaridina</taxon>
    </lineage>
</organism>
<protein>
    <submittedName>
        <fullName evidence="1">Uncharacterized protein</fullName>
    </submittedName>
</protein>
<evidence type="ECO:0000313" key="2">
    <source>
        <dbReference type="Proteomes" id="UP001381693"/>
    </source>
</evidence>
<accession>A0AAN8WVE1</accession>
<evidence type="ECO:0000313" key="1">
    <source>
        <dbReference type="EMBL" id="KAK7071096.1"/>
    </source>
</evidence>
<proteinExistence type="predicted"/>
<dbReference type="EMBL" id="JAXCGZ010015148">
    <property type="protein sequence ID" value="KAK7071096.1"/>
    <property type="molecule type" value="Genomic_DNA"/>
</dbReference>
<gene>
    <name evidence="1" type="ORF">SK128_008130</name>
</gene>